<proteinExistence type="predicted"/>
<accession>A0A0E9V1K3</accession>
<evidence type="ECO:0000313" key="2">
    <source>
        <dbReference type="EMBL" id="JAH71300.1"/>
    </source>
</evidence>
<organism evidence="2">
    <name type="scientific">Anguilla anguilla</name>
    <name type="common">European freshwater eel</name>
    <name type="synonym">Muraena anguilla</name>
    <dbReference type="NCBI Taxonomy" id="7936"/>
    <lineage>
        <taxon>Eukaryota</taxon>
        <taxon>Metazoa</taxon>
        <taxon>Chordata</taxon>
        <taxon>Craniata</taxon>
        <taxon>Vertebrata</taxon>
        <taxon>Euteleostomi</taxon>
        <taxon>Actinopterygii</taxon>
        <taxon>Neopterygii</taxon>
        <taxon>Teleostei</taxon>
        <taxon>Anguilliformes</taxon>
        <taxon>Anguillidae</taxon>
        <taxon>Anguilla</taxon>
    </lineage>
</organism>
<sequence>MTGKVLRVIGEQPKAGQHRH</sequence>
<evidence type="ECO:0000256" key="1">
    <source>
        <dbReference type="SAM" id="MobiDB-lite"/>
    </source>
</evidence>
<name>A0A0E9V1K3_ANGAN</name>
<dbReference type="AlphaFoldDB" id="A0A0E9V1K3"/>
<protein>
    <submittedName>
        <fullName evidence="2">Uncharacterized protein</fullName>
    </submittedName>
</protein>
<reference evidence="2" key="2">
    <citation type="journal article" date="2015" name="Fish Shellfish Immunol.">
        <title>Early steps in the European eel (Anguilla anguilla)-Vibrio vulnificus interaction in the gills: Role of the RtxA13 toxin.</title>
        <authorList>
            <person name="Callol A."/>
            <person name="Pajuelo D."/>
            <person name="Ebbesson L."/>
            <person name="Teles M."/>
            <person name="MacKenzie S."/>
            <person name="Amaro C."/>
        </authorList>
    </citation>
    <scope>NUCLEOTIDE SEQUENCE</scope>
</reference>
<feature type="region of interest" description="Disordered" evidence="1">
    <location>
        <begin position="1"/>
        <end position="20"/>
    </location>
</feature>
<reference evidence="2" key="1">
    <citation type="submission" date="2014-11" db="EMBL/GenBank/DDBJ databases">
        <authorList>
            <person name="Amaro Gonzalez C."/>
        </authorList>
    </citation>
    <scope>NUCLEOTIDE SEQUENCE</scope>
</reference>
<dbReference type="EMBL" id="GBXM01037277">
    <property type="protein sequence ID" value="JAH71300.1"/>
    <property type="molecule type" value="Transcribed_RNA"/>
</dbReference>